<dbReference type="InterPro" id="IPR047129">
    <property type="entry name" value="PPA2-like"/>
</dbReference>
<reference evidence="2" key="1">
    <citation type="submission" date="2021-01" db="EMBL/GenBank/DDBJ databases">
        <authorList>
            <consortium name="Genoscope - CEA"/>
            <person name="William W."/>
        </authorList>
    </citation>
    <scope>NUCLEOTIDE SEQUENCE</scope>
</reference>
<keyword evidence="3" id="KW-1185">Reference proteome</keyword>
<name>A0A8S1RSP0_9CILI</name>
<organism evidence="2 3">
    <name type="scientific">Paramecium sonneborni</name>
    <dbReference type="NCBI Taxonomy" id="65129"/>
    <lineage>
        <taxon>Eukaryota</taxon>
        <taxon>Sar</taxon>
        <taxon>Alveolata</taxon>
        <taxon>Ciliophora</taxon>
        <taxon>Intramacronucleata</taxon>
        <taxon>Oligohymenophorea</taxon>
        <taxon>Peniculida</taxon>
        <taxon>Parameciidae</taxon>
        <taxon>Paramecium</taxon>
    </lineage>
</organism>
<feature type="domain" description="Calcineurin-like phosphoesterase" evidence="1">
    <location>
        <begin position="101"/>
        <end position="170"/>
    </location>
</feature>
<accession>A0A8S1RSP0</accession>
<dbReference type="EMBL" id="CAJJDN010000414">
    <property type="protein sequence ID" value="CAD8131228.1"/>
    <property type="molecule type" value="Genomic_DNA"/>
</dbReference>
<dbReference type="PANTHER" id="PTHR45619">
    <property type="entry name" value="SERINE/THREONINE-PROTEIN PHOSPHATASE PP2A-RELATED"/>
    <property type="match status" value="1"/>
</dbReference>
<proteinExistence type="predicted"/>
<protein>
    <recommendedName>
        <fullName evidence="1">Calcineurin-like phosphoesterase domain-containing protein</fullName>
    </recommendedName>
</protein>
<evidence type="ECO:0000313" key="3">
    <source>
        <dbReference type="Proteomes" id="UP000692954"/>
    </source>
</evidence>
<evidence type="ECO:0000313" key="2">
    <source>
        <dbReference type="EMBL" id="CAD8131228.1"/>
    </source>
</evidence>
<evidence type="ECO:0000259" key="1">
    <source>
        <dbReference type="Pfam" id="PF00149"/>
    </source>
</evidence>
<sequence length="172" mass="20035">MFQQAKEILIEESNVQPAHALVISFGDIHRQLHNLMELFKIGGKASDCQLSFYGRLFRSRSSFCRICSTFNIVKSVKYLMKIDKSRQNKYIKRQPTIKKYYINESSGKYGNSNVWKCFTELFDYIPLKEVIEKSKFVCLYGGISQSINKLNHISQLDRFQEVSREGPICDLL</sequence>
<dbReference type="InterPro" id="IPR004843">
    <property type="entry name" value="Calcineurin-like_PHP"/>
</dbReference>
<dbReference type="GO" id="GO:0004722">
    <property type="term" value="F:protein serine/threonine phosphatase activity"/>
    <property type="evidence" value="ECO:0007669"/>
    <property type="project" value="InterPro"/>
</dbReference>
<dbReference type="Pfam" id="PF00149">
    <property type="entry name" value="Metallophos"/>
    <property type="match status" value="1"/>
</dbReference>
<comment type="caution">
    <text evidence="2">The sequence shown here is derived from an EMBL/GenBank/DDBJ whole genome shotgun (WGS) entry which is preliminary data.</text>
</comment>
<dbReference type="AlphaFoldDB" id="A0A8S1RSP0"/>
<dbReference type="Proteomes" id="UP000692954">
    <property type="component" value="Unassembled WGS sequence"/>
</dbReference>
<gene>
    <name evidence="2" type="ORF">PSON_ATCC_30995.1.T4140005</name>
</gene>